<evidence type="ECO:0000256" key="1">
    <source>
        <dbReference type="SAM" id="Phobius"/>
    </source>
</evidence>
<evidence type="ECO:0000313" key="2">
    <source>
        <dbReference type="EMBL" id="ADQ18068.1"/>
    </source>
</evidence>
<dbReference type="HOGENOM" id="CLU_120441_2_0_10"/>
<dbReference type="STRING" id="649349.Lbys_2392"/>
<keyword evidence="1" id="KW-1133">Transmembrane helix</keyword>
<dbReference type="OrthoDB" id="6402664at2"/>
<organism evidence="2 3">
    <name type="scientific">Leadbetterella byssophila (strain DSM 17132 / JCM 16389 / KACC 11308 / NBRC 106382 / 4M15)</name>
    <dbReference type="NCBI Taxonomy" id="649349"/>
    <lineage>
        <taxon>Bacteria</taxon>
        <taxon>Pseudomonadati</taxon>
        <taxon>Bacteroidota</taxon>
        <taxon>Cytophagia</taxon>
        <taxon>Cytophagales</taxon>
        <taxon>Leadbetterellaceae</taxon>
        <taxon>Leadbetterella</taxon>
    </lineage>
</organism>
<proteinExistence type="predicted"/>
<dbReference type="eggNOG" id="COG1950">
    <property type="taxonomic scope" value="Bacteria"/>
</dbReference>
<dbReference type="InterPro" id="IPR007165">
    <property type="entry name" value="Phage_holin_4_2"/>
</dbReference>
<dbReference type="Pfam" id="PF04020">
    <property type="entry name" value="Phage_holin_4_2"/>
    <property type="match status" value="1"/>
</dbReference>
<reference evidence="2 3" key="2">
    <citation type="journal article" date="2011" name="Stand. Genomic Sci.">
        <title>Complete genome sequence of Leadbetterella byssophila type strain (4M15).</title>
        <authorList>
            <person name="Abt B."/>
            <person name="Teshima H."/>
            <person name="Lucas S."/>
            <person name="Lapidus A."/>
            <person name="Del Rio T.G."/>
            <person name="Nolan M."/>
            <person name="Tice H."/>
            <person name="Cheng J.F."/>
            <person name="Pitluck S."/>
            <person name="Liolios K."/>
            <person name="Pagani I."/>
            <person name="Ivanova N."/>
            <person name="Mavromatis K."/>
            <person name="Pati A."/>
            <person name="Tapia R."/>
            <person name="Han C."/>
            <person name="Goodwin L."/>
            <person name="Chen A."/>
            <person name="Palaniappan K."/>
            <person name="Land M."/>
            <person name="Hauser L."/>
            <person name="Chang Y.J."/>
            <person name="Jeffries C.D."/>
            <person name="Rohde M."/>
            <person name="Goker M."/>
            <person name="Tindall B.J."/>
            <person name="Detter J.C."/>
            <person name="Woyke T."/>
            <person name="Bristow J."/>
            <person name="Eisen J.A."/>
            <person name="Markowitz V."/>
            <person name="Hugenholtz P."/>
            <person name="Klenk H.P."/>
            <person name="Kyrpides N.C."/>
        </authorList>
    </citation>
    <scope>NUCLEOTIDE SEQUENCE [LARGE SCALE GENOMIC DNA]</scope>
    <source>
        <strain evidence="3">DSM 17132 / JCM 16389 / KACC 11308 / NBRC 106382 / 4M15</strain>
    </source>
</reference>
<keyword evidence="1" id="KW-0472">Membrane</keyword>
<name>E4RX29_LEAB4</name>
<keyword evidence="1" id="KW-0812">Transmembrane</keyword>
<feature type="transmembrane region" description="Helical" evidence="1">
    <location>
        <begin position="88"/>
        <end position="107"/>
    </location>
</feature>
<dbReference type="Proteomes" id="UP000007435">
    <property type="component" value="Chromosome"/>
</dbReference>
<reference key="1">
    <citation type="submission" date="2010-11" db="EMBL/GenBank/DDBJ databases">
        <title>The complete genome of Leadbetterella byssophila DSM 17132.</title>
        <authorList>
            <consortium name="US DOE Joint Genome Institute (JGI-PGF)"/>
            <person name="Lucas S."/>
            <person name="Copeland A."/>
            <person name="Lapidus A."/>
            <person name="Glavina del Rio T."/>
            <person name="Dalin E."/>
            <person name="Tice H."/>
            <person name="Bruce D."/>
            <person name="Goodwin L."/>
            <person name="Pitluck S."/>
            <person name="Kyrpides N."/>
            <person name="Mavromatis K."/>
            <person name="Ivanova N."/>
            <person name="Teshima H."/>
            <person name="Brettin T."/>
            <person name="Detter J.C."/>
            <person name="Han C."/>
            <person name="Tapia R."/>
            <person name="Land M."/>
            <person name="Hauser L."/>
            <person name="Markowitz V."/>
            <person name="Cheng J.-F."/>
            <person name="Hugenholtz P."/>
            <person name="Woyke T."/>
            <person name="Wu D."/>
            <person name="Tindall B."/>
            <person name="Pomrenke H.G."/>
            <person name="Brambilla E."/>
            <person name="Klenk H.-P."/>
            <person name="Eisen J.A."/>
        </authorList>
    </citation>
    <scope>NUCLEOTIDE SEQUENCE [LARGE SCALE GENOMIC DNA]</scope>
    <source>
        <strain>DSM 17132</strain>
    </source>
</reference>
<dbReference type="PANTHER" id="PTHR37309:SF1">
    <property type="entry name" value="SLR0284 PROTEIN"/>
    <property type="match status" value="1"/>
</dbReference>
<feature type="transmembrane region" description="Helical" evidence="1">
    <location>
        <begin position="58"/>
        <end position="82"/>
    </location>
</feature>
<dbReference type="RefSeq" id="WP_013409109.1">
    <property type="nucleotide sequence ID" value="NC_014655.1"/>
</dbReference>
<keyword evidence="3" id="KW-1185">Reference proteome</keyword>
<protein>
    <recommendedName>
        <fullName evidence="4">Phage holin family protein</fullName>
    </recommendedName>
</protein>
<evidence type="ECO:0008006" key="4">
    <source>
        <dbReference type="Google" id="ProtNLM"/>
    </source>
</evidence>
<dbReference type="EMBL" id="CP002305">
    <property type="protein sequence ID" value="ADQ18068.1"/>
    <property type="molecule type" value="Genomic_DNA"/>
</dbReference>
<accession>E4RX29</accession>
<sequence>MINYAIRLVLTGALIYLMPKLLSGMSVDTLTTGVIVALVMSILNTFVKPILHIISFPITILTLGLFSLVLSVAVVYICSYLVDGFEIHGFFTALIFSFLLSIANGIVGSFQD</sequence>
<gene>
    <name evidence="2" type="ordered locus">Lbys_2392</name>
</gene>
<dbReference type="PANTHER" id="PTHR37309">
    <property type="entry name" value="SLR0284 PROTEIN"/>
    <property type="match status" value="1"/>
</dbReference>
<dbReference type="AlphaFoldDB" id="E4RX29"/>
<evidence type="ECO:0000313" key="3">
    <source>
        <dbReference type="Proteomes" id="UP000007435"/>
    </source>
</evidence>
<dbReference type="KEGG" id="lby:Lbys_2392"/>